<protein>
    <recommendedName>
        <fullName evidence="9">Leucine-rich repeat-containing N-terminal plant-type domain-containing protein</fullName>
    </recommendedName>
</protein>
<comment type="subcellular location">
    <subcellularLocation>
        <location evidence="1">Membrane</location>
    </subcellularLocation>
</comment>
<dbReference type="SMART" id="SM00369">
    <property type="entry name" value="LRR_TYP"/>
    <property type="match status" value="5"/>
</dbReference>
<dbReference type="InterPro" id="IPR013210">
    <property type="entry name" value="LRR_N_plant-typ"/>
</dbReference>
<keyword evidence="5" id="KW-0677">Repeat</keyword>
<keyword evidence="7" id="KW-0472">Membrane</keyword>
<dbReference type="Proteomes" id="UP001279734">
    <property type="component" value="Unassembled WGS sequence"/>
</dbReference>
<feature type="domain" description="Leucine-rich repeat-containing N-terminal plant-type" evidence="9">
    <location>
        <begin position="32"/>
        <end position="67"/>
    </location>
</feature>
<proteinExistence type="predicted"/>
<dbReference type="Pfam" id="PF00560">
    <property type="entry name" value="LRR_1"/>
    <property type="match status" value="1"/>
</dbReference>
<dbReference type="InterPro" id="IPR003591">
    <property type="entry name" value="Leu-rich_rpt_typical-subtyp"/>
</dbReference>
<evidence type="ECO:0000256" key="1">
    <source>
        <dbReference type="ARBA" id="ARBA00004370"/>
    </source>
</evidence>
<keyword evidence="6" id="KW-1133">Transmembrane helix</keyword>
<keyword evidence="11" id="KW-1185">Reference proteome</keyword>
<evidence type="ECO:0000313" key="11">
    <source>
        <dbReference type="Proteomes" id="UP001279734"/>
    </source>
</evidence>
<dbReference type="Pfam" id="PF13855">
    <property type="entry name" value="LRR_8"/>
    <property type="match status" value="2"/>
</dbReference>
<organism evidence="10 11">
    <name type="scientific">Nepenthes gracilis</name>
    <name type="common">Slender pitcher plant</name>
    <dbReference type="NCBI Taxonomy" id="150966"/>
    <lineage>
        <taxon>Eukaryota</taxon>
        <taxon>Viridiplantae</taxon>
        <taxon>Streptophyta</taxon>
        <taxon>Embryophyta</taxon>
        <taxon>Tracheophyta</taxon>
        <taxon>Spermatophyta</taxon>
        <taxon>Magnoliopsida</taxon>
        <taxon>eudicotyledons</taxon>
        <taxon>Gunneridae</taxon>
        <taxon>Pentapetalae</taxon>
        <taxon>Caryophyllales</taxon>
        <taxon>Nepenthaceae</taxon>
        <taxon>Nepenthes</taxon>
    </lineage>
</organism>
<keyword evidence="2" id="KW-0433">Leucine-rich repeat</keyword>
<dbReference type="Gene3D" id="3.80.10.10">
    <property type="entry name" value="Ribonuclease Inhibitor"/>
    <property type="match status" value="2"/>
</dbReference>
<name>A0AAD3XUL4_NEPGR</name>
<evidence type="ECO:0000256" key="2">
    <source>
        <dbReference type="ARBA" id="ARBA00022614"/>
    </source>
</evidence>
<dbReference type="InterPro" id="IPR053211">
    <property type="entry name" value="DNA_repair-toleration"/>
</dbReference>
<feature type="chain" id="PRO_5042093195" description="Leucine-rich repeat-containing N-terminal plant-type domain-containing protein" evidence="8">
    <location>
        <begin position="29"/>
        <end position="392"/>
    </location>
</feature>
<dbReference type="EMBL" id="BSYO01000018">
    <property type="protein sequence ID" value="GMH18147.1"/>
    <property type="molecule type" value="Genomic_DNA"/>
</dbReference>
<dbReference type="Pfam" id="PF08263">
    <property type="entry name" value="LRRNT_2"/>
    <property type="match status" value="1"/>
</dbReference>
<accession>A0AAD3XUL4</accession>
<gene>
    <name evidence="10" type="ORF">Nepgr_019988</name>
</gene>
<keyword evidence="4 8" id="KW-0732">Signal</keyword>
<evidence type="ECO:0000256" key="6">
    <source>
        <dbReference type="ARBA" id="ARBA00022989"/>
    </source>
</evidence>
<evidence type="ECO:0000256" key="3">
    <source>
        <dbReference type="ARBA" id="ARBA00022692"/>
    </source>
</evidence>
<evidence type="ECO:0000313" key="10">
    <source>
        <dbReference type="EMBL" id="GMH18147.1"/>
    </source>
</evidence>
<reference evidence="10" key="1">
    <citation type="submission" date="2023-05" db="EMBL/GenBank/DDBJ databases">
        <title>Nepenthes gracilis genome sequencing.</title>
        <authorList>
            <person name="Fukushima K."/>
        </authorList>
    </citation>
    <scope>NUCLEOTIDE SEQUENCE</scope>
    <source>
        <strain evidence="10">SING2019-196</strain>
    </source>
</reference>
<dbReference type="PANTHER" id="PTHR48060">
    <property type="entry name" value="DNA DAMAGE-REPAIR/TOLERATION PROTEIN DRT100"/>
    <property type="match status" value="1"/>
</dbReference>
<sequence>MPGRILSSSFHFIHFSLFLFTAIIPSDSLTVPSDIAALQAFKASIEPSTIPPWSCLASWNFSTDPCSIPRRANFLCGLSCSPDSTRITSLALDSVGYSGTLSPVVSTLAKLEILDLSDNSFYGIIPPSLSSLSLLKTFSLHRNSFSGSFPRSIVNLKSLEELDISGNFLAGSLPNTLFSLSSLRRLDLSFNKFTGSLPKMPPNLLELVAKANSLSGPISKTSFVGLTQLEVVDLSCNSFAGVLRSWFFQLPSLQQVNLSNNSLTGLQIWKPNSGYSELVAVDLGFNQIEGYVPVNLSDYPTLSSLSMRYNRLRGPIPWQFGKKGTLKRLYLDGNYLIGKPPAGLLSGNPLVAGSLSYNCLQGCPASTQLCSPSQKPTAVCKQAYGGRNPRSS</sequence>
<dbReference type="SUPFAM" id="SSF52058">
    <property type="entry name" value="L domain-like"/>
    <property type="match status" value="1"/>
</dbReference>
<evidence type="ECO:0000256" key="7">
    <source>
        <dbReference type="ARBA" id="ARBA00023136"/>
    </source>
</evidence>
<dbReference type="InterPro" id="IPR001611">
    <property type="entry name" value="Leu-rich_rpt"/>
</dbReference>
<keyword evidence="3" id="KW-0812">Transmembrane</keyword>
<evidence type="ECO:0000256" key="5">
    <source>
        <dbReference type="ARBA" id="ARBA00022737"/>
    </source>
</evidence>
<dbReference type="InterPro" id="IPR032675">
    <property type="entry name" value="LRR_dom_sf"/>
</dbReference>
<evidence type="ECO:0000259" key="9">
    <source>
        <dbReference type="Pfam" id="PF08263"/>
    </source>
</evidence>
<feature type="signal peptide" evidence="8">
    <location>
        <begin position="1"/>
        <end position="28"/>
    </location>
</feature>
<dbReference type="PANTHER" id="PTHR48060:SF21">
    <property type="entry name" value="L DOMAIN-LIKE PROTEIN"/>
    <property type="match status" value="1"/>
</dbReference>
<dbReference type="AlphaFoldDB" id="A0AAD3XUL4"/>
<comment type="caution">
    <text evidence="10">The sequence shown here is derived from an EMBL/GenBank/DDBJ whole genome shotgun (WGS) entry which is preliminary data.</text>
</comment>
<dbReference type="GO" id="GO:0016020">
    <property type="term" value="C:membrane"/>
    <property type="evidence" value="ECO:0007669"/>
    <property type="project" value="UniProtKB-SubCell"/>
</dbReference>
<evidence type="ECO:0000256" key="4">
    <source>
        <dbReference type="ARBA" id="ARBA00022729"/>
    </source>
</evidence>
<dbReference type="FunFam" id="3.80.10.10:FF:000400">
    <property type="entry name" value="Nuclear pore complex protein NUP107"/>
    <property type="match status" value="1"/>
</dbReference>
<evidence type="ECO:0000256" key="8">
    <source>
        <dbReference type="SAM" id="SignalP"/>
    </source>
</evidence>